<dbReference type="OMA" id="ACHPESK"/>
<sequence length="99" mass="11654">MRSKIFGTTQNRDHPELEEVGRKIADKCKGLPLSLKTDVGTLRCKSEIKEWRNILRSEIWNQRFLNDILPALMLTYNDQPAHLKRCFAFCAIYTKDHEF</sequence>
<dbReference type="PANTHER" id="PTHR23155">
    <property type="entry name" value="DISEASE RESISTANCE PROTEIN RP"/>
    <property type="match status" value="1"/>
</dbReference>
<keyword evidence="3" id="KW-1185">Reference proteome</keyword>
<dbReference type="GO" id="GO:0006952">
    <property type="term" value="P:defense response"/>
    <property type="evidence" value="ECO:0007669"/>
    <property type="project" value="InterPro"/>
</dbReference>
<organism evidence="2">
    <name type="scientific">Solanum lycopersicum</name>
    <name type="common">Tomato</name>
    <name type="synonym">Lycopersicon esculentum</name>
    <dbReference type="NCBI Taxonomy" id="4081"/>
    <lineage>
        <taxon>Eukaryota</taxon>
        <taxon>Viridiplantae</taxon>
        <taxon>Streptophyta</taxon>
        <taxon>Embryophyta</taxon>
        <taxon>Tracheophyta</taxon>
        <taxon>Spermatophyta</taxon>
        <taxon>Magnoliopsida</taxon>
        <taxon>eudicotyledons</taxon>
        <taxon>Gunneridae</taxon>
        <taxon>Pentapetalae</taxon>
        <taxon>asterids</taxon>
        <taxon>lamiids</taxon>
        <taxon>Solanales</taxon>
        <taxon>Solanaceae</taxon>
        <taxon>Solanoideae</taxon>
        <taxon>Solaneae</taxon>
        <taxon>Solanum</taxon>
        <taxon>Solanum subgen. Lycopersicon</taxon>
    </lineage>
</organism>
<evidence type="ECO:0000256" key="1">
    <source>
        <dbReference type="ARBA" id="ARBA00022614"/>
    </source>
</evidence>
<evidence type="ECO:0000313" key="2">
    <source>
        <dbReference type="EnsemblPlants" id="Solyc03g053070.1.1"/>
    </source>
</evidence>
<dbReference type="InterPro" id="IPR042197">
    <property type="entry name" value="Apaf_helical"/>
</dbReference>
<dbReference type="eggNOG" id="KOG4658">
    <property type="taxonomic scope" value="Eukaryota"/>
</dbReference>
<dbReference type="Gene3D" id="1.10.8.430">
    <property type="entry name" value="Helical domain of apoptotic protease-activating factors"/>
    <property type="match status" value="1"/>
</dbReference>
<evidence type="ECO:0000313" key="3">
    <source>
        <dbReference type="Proteomes" id="UP000004994"/>
    </source>
</evidence>
<proteinExistence type="predicted"/>
<name>K4BGK9_SOLLC</name>
<dbReference type="GO" id="GO:0016020">
    <property type="term" value="C:membrane"/>
    <property type="evidence" value="ECO:0007669"/>
    <property type="project" value="UniProtKB-SubCell"/>
</dbReference>
<dbReference type="HOGENOM" id="CLU_2324747_0_0_1"/>
<protein>
    <submittedName>
        <fullName evidence="2">Uncharacterized protein</fullName>
    </submittedName>
</protein>
<reference evidence="2" key="1">
    <citation type="journal article" date="2012" name="Nature">
        <title>The tomato genome sequence provides insights into fleshy fruit evolution.</title>
        <authorList>
            <consortium name="Tomato Genome Consortium"/>
        </authorList>
    </citation>
    <scope>NUCLEOTIDE SEQUENCE [LARGE SCALE GENOMIC DNA]</scope>
    <source>
        <strain evidence="2">cv. Heinz 1706</strain>
    </source>
</reference>
<dbReference type="SUPFAM" id="SSF52540">
    <property type="entry name" value="P-loop containing nucleoside triphosphate hydrolases"/>
    <property type="match status" value="1"/>
</dbReference>
<keyword evidence="1" id="KW-0433">Leucine-rich repeat</keyword>
<dbReference type="GO" id="GO:0005524">
    <property type="term" value="F:ATP binding"/>
    <property type="evidence" value="ECO:0007669"/>
    <property type="project" value="UniProtKB-KW"/>
</dbReference>
<dbReference type="PANTHER" id="PTHR23155:SF1221">
    <property type="entry name" value="OS11G0481150 PROTEIN"/>
    <property type="match status" value="1"/>
</dbReference>
<dbReference type="GO" id="GO:0043531">
    <property type="term" value="F:ADP binding"/>
    <property type="evidence" value="ECO:0007669"/>
    <property type="project" value="InterPro"/>
</dbReference>
<dbReference type="EnsemblPlants" id="Solyc03g053070.1.1">
    <property type="protein sequence ID" value="Solyc03g053070.1.1"/>
    <property type="gene ID" value="Solyc03g053070.1"/>
</dbReference>
<accession>K4BGK9</accession>
<dbReference type="InParanoid" id="K4BGK9"/>
<dbReference type="AlphaFoldDB" id="K4BGK9"/>
<dbReference type="STRING" id="4081.K4BGK9"/>
<dbReference type="PaxDb" id="4081-Solyc03g053070.1.1"/>
<reference evidence="2" key="2">
    <citation type="submission" date="2015-06" db="UniProtKB">
        <authorList>
            <consortium name="EnsemblPlants"/>
        </authorList>
    </citation>
    <scope>IDENTIFICATION</scope>
    <source>
        <strain evidence="2">cv. Heinz 1706</strain>
    </source>
</reference>
<dbReference type="InterPro" id="IPR027417">
    <property type="entry name" value="P-loop_NTPase"/>
</dbReference>
<dbReference type="Proteomes" id="UP000004994">
    <property type="component" value="Chromosome 3"/>
</dbReference>
<dbReference type="InterPro" id="IPR044974">
    <property type="entry name" value="Disease_R_plants"/>
</dbReference>
<dbReference type="PhylomeDB" id="K4BGK9"/>
<dbReference type="Gramene" id="Solyc03g053070.1.1">
    <property type="protein sequence ID" value="Solyc03g053070.1.1"/>
    <property type="gene ID" value="Solyc03g053070.1"/>
</dbReference>